<keyword evidence="3" id="KW-1185">Reference proteome</keyword>
<evidence type="ECO:0000313" key="2">
    <source>
        <dbReference type="EMBL" id="RPA80687.1"/>
    </source>
</evidence>
<organism evidence="2 3">
    <name type="scientific">Ascobolus immersus RN42</name>
    <dbReference type="NCBI Taxonomy" id="1160509"/>
    <lineage>
        <taxon>Eukaryota</taxon>
        <taxon>Fungi</taxon>
        <taxon>Dikarya</taxon>
        <taxon>Ascomycota</taxon>
        <taxon>Pezizomycotina</taxon>
        <taxon>Pezizomycetes</taxon>
        <taxon>Pezizales</taxon>
        <taxon>Ascobolaceae</taxon>
        <taxon>Ascobolus</taxon>
    </lineage>
</organism>
<protein>
    <submittedName>
        <fullName evidence="2">Uncharacterized protein</fullName>
    </submittedName>
</protein>
<feature type="region of interest" description="Disordered" evidence="1">
    <location>
        <begin position="1"/>
        <end position="20"/>
    </location>
</feature>
<evidence type="ECO:0000313" key="3">
    <source>
        <dbReference type="Proteomes" id="UP000275078"/>
    </source>
</evidence>
<name>A0A3N4I5F7_ASCIM</name>
<dbReference type="Proteomes" id="UP000275078">
    <property type="component" value="Unassembled WGS sequence"/>
</dbReference>
<reference evidence="2 3" key="1">
    <citation type="journal article" date="2018" name="Nat. Ecol. Evol.">
        <title>Pezizomycetes genomes reveal the molecular basis of ectomycorrhizal truffle lifestyle.</title>
        <authorList>
            <person name="Murat C."/>
            <person name="Payen T."/>
            <person name="Noel B."/>
            <person name="Kuo A."/>
            <person name="Morin E."/>
            <person name="Chen J."/>
            <person name="Kohler A."/>
            <person name="Krizsan K."/>
            <person name="Balestrini R."/>
            <person name="Da Silva C."/>
            <person name="Montanini B."/>
            <person name="Hainaut M."/>
            <person name="Levati E."/>
            <person name="Barry K.W."/>
            <person name="Belfiori B."/>
            <person name="Cichocki N."/>
            <person name="Clum A."/>
            <person name="Dockter R.B."/>
            <person name="Fauchery L."/>
            <person name="Guy J."/>
            <person name="Iotti M."/>
            <person name="Le Tacon F."/>
            <person name="Lindquist E.A."/>
            <person name="Lipzen A."/>
            <person name="Malagnac F."/>
            <person name="Mello A."/>
            <person name="Molinier V."/>
            <person name="Miyauchi S."/>
            <person name="Poulain J."/>
            <person name="Riccioni C."/>
            <person name="Rubini A."/>
            <person name="Sitrit Y."/>
            <person name="Splivallo R."/>
            <person name="Traeger S."/>
            <person name="Wang M."/>
            <person name="Zifcakova L."/>
            <person name="Wipf D."/>
            <person name="Zambonelli A."/>
            <person name="Paolocci F."/>
            <person name="Nowrousian M."/>
            <person name="Ottonello S."/>
            <person name="Baldrian P."/>
            <person name="Spatafora J.W."/>
            <person name="Henrissat B."/>
            <person name="Nagy L.G."/>
            <person name="Aury J.M."/>
            <person name="Wincker P."/>
            <person name="Grigoriev I.V."/>
            <person name="Bonfante P."/>
            <person name="Martin F.M."/>
        </authorList>
    </citation>
    <scope>NUCLEOTIDE SEQUENCE [LARGE SCALE GENOMIC DNA]</scope>
    <source>
        <strain evidence="2 3">RN42</strain>
    </source>
</reference>
<proteinExistence type="predicted"/>
<evidence type="ECO:0000256" key="1">
    <source>
        <dbReference type="SAM" id="MobiDB-lite"/>
    </source>
</evidence>
<feature type="compositionally biased region" description="Basic residues" evidence="1">
    <location>
        <begin position="1"/>
        <end position="15"/>
    </location>
</feature>
<accession>A0A3N4I5F7</accession>
<dbReference type="EMBL" id="ML119685">
    <property type="protein sequence ID" value="RPA80687.1"/>
    <property type="molecule type" value="Genomic_DNA"/>
</dbReference>
<sequence>MPRASRNIRKMKRFPKSTSTPDCKDGVVSFVFCPRNFPTDNGYARKGQRIVFCEKRNNDTAYTGNATGVALMDPSETTFYGWVSKDDMHIILPKLQKPDNVVKGVIVEAHEFPWPAGGGDCISGLVRFRDVGLEEENVSQA</sequence>
<gene>
    <name evidence="2" type="ORF">BJ508DRAFT_307132</name>
</gene>
<dbReference type="AlphaFoldDB" id="A0A3N4I5F7"/>